<proteinExistence type="predicted"/>
<sequence length="55" mass="5785">MAGLLDLLMLICAAAGAMGFGILAAYAILRVGFAFLRPRQRPAPVKAEPETARIA</sequence>
<dbReference type="EMBL" id="OKRB01000103">
    <property type="protein sequence ID" value="SPE24352.1"/>
    <property type="molecule type" value="Genomic_DNA"/>
</dbReference>
<dbReference type="Proteomes" id="UP000239735">
    <property type="component" value="Unassembled WGS sequence"/>
</dbReference>
<protein>
    <submittedName>
        <fullName evidence="2">Uncharacterized protein</fullName>
    </submittedName>
</protein>
<gene>
    <name evidence="2" type="ORF">SBA5_450016</name>
</gene>
<organism evidence="2 3">
    <name type="scientific">Candidatus Sulfuritelmatomonas gaucii</name>
    <dbReference type="NCBI Taxonomy" id="2043161"/>
    <lineage>
        <taxon>Bacteria</taxon>
        <taxon>Pseudomonadati</taxon>
        <taxon>Acidobacteriota</taxon>
        <taxon>Terriglobia</taxon>
        <taxon>Terriglobales</taxon>
        <taxon>Acidobacteriaceae</taxon>
        <taxon>Candidatus Sulfuritelmatomonas</taxon>
    </lineage>
</organism>
<evidence type="ECO:0000313" key="3">
    <source>
        <dbReference type="Proteomes" id="UP000239735"/>
    </source>
</evidence>
<feature type="transmembrane region" description="Helical" evidence="1">
    <location>
        <begin position="6"/>
        <end position="29"/>
    </location>
</feature>
<evidence type="ECO:0000313" key="2">
    <source>
        <dbReference type="EMBL" id="SPE24352.1"/>
    </source>
</evidence>
<reference evidence="3" key="1">
    <citation type="submission" date="2018-02" db="EMBL/GenBank/DDBJ databases">
        <authorList>
            <person name="Hausmann B."/>
        </authorList>
    </citation>
    <scope>NUCLEOTIDE SEQUENCE [LARGE SCALE GENOMIC DNA]</scope>
    <source>
        <strain evidence="3">Peat soil MAG SbA5</strain>
    </source>
</reference>
<name>A0A2N9LM92_9BACT</name>
<keyword evidence="1" id="KW-1133">Transmembrane helix</keyword>
<accession>A0A2N9LM92</accession>
<keyword evidence="1" id="KW-0472">Membrane</keyword>
<keyword evidence="1" id="KW-0812">Transmembrane</keyword>
<dbReference type="AlphaFoldDB" id="A0A2N9LM92"/>
<evidence type="ECO:0000256" key="1">
    <source>
        <dbReference type="SAM" id="Phobius"/>
    </source>
</evidence>